<dbReference type="GO" id="GO:0004751">
    <property type="term" value="F:ribose-5-phosphate isomerase activity"/>
    <property type="evidence" value="ECO:0007669"/>
    <property type="project" value="UniProtKB-UniRule"/>
</dbReference>
<proteinExistence type="predicted"/>
<dbReference type="InterPro" id="IPR037171">
    <property type="entry name" value="NagB/RpiA_transferase-like"/>
</dbReference>
<reference evidence="3" key="1">
    <citation type="journal article" date="2020" name="mSystems">
        <title>Genome- and Community-Level Interaction Insights into Carbon Utilization and Element Cycling Functions of Hydrothermarchaeota in Hydrothermal Sediment.</title>
        <authorList>
            <person name="Zhou Z."/>
            <person name="Liu Y."/>
            <person name="Xu W."/>
            <person name="Pan J."/>
            <person name="Luo Z.H."/>
            <person name="Li M."/>
        </authorList>
    </citation>
    <scope>NUCLEOTIDE SEQUENCE [LARGE SCALE GENOMIC DNA]</scope>
    <source>
        <strain evidence="3">SpSt-1116</strain>
    </source>
</reference>
<dbReference type="GO" id="GO:0009052">
    <property type="term" value="P:pentose-phosphate shunt, non-oxidative branch"/>
    <property type="evidence" value="ECO:0007669"/>
    <property type="project" value="InterPro"/>
</dbReference>
<dbReference type="Pfam" id="PF06026">
    <property type="entry name" value="Rib_5-P_isom_A"/>
    <property type="match status" value="1"/>
</dbReference>
<accession>A0A7J3ZIS1</accession>
<protein>
    <recommendedName>
        <fullName evidence="2">Ribose 5-phosphate isomerase A</fullName>
        <ecNumber evidence="2">5.3.1.6</ecNumber>
    </recommendedName>
</protein>
<dbReference type="NCBIfam" id="TIGR00021">
    <property type="entry name" value="rpiA"/>
    <property type="match status" value="1"/>
</dbReference>
<dbReference type="EC" id="5.3.1.6" evidence="2"/>
<keyword evidence="1 3" id="KW-0413">Isomerase</keyword>
<gene>
    <name evidence="3" type="primary">rpiA</name>
    <name evidence="3" type="ORF">ENM78_00340</name>
</gene>
<comment type="caution">
    <text evidence="3">The sequence shown here is derived from an EMBL/GenBank/DDBJ whole genome shotgun (WGS) entry which is preliminary data.</text>
</comment>
<dbReference type="PANTHER" id="PTHR11934:SF0">
    <property type="entry name" value="RIBOSE-5-PHOSPHATE ISOMERASE"/>
    <property type="match status" value="1"/>
</dbReference>
<dbReference type="SUPFAM" id="SSF100950">
    <property type="entry name" value="NagB/RpiA/CoA transferase-like"/>
    <property type="match status" value="1"/>
</dbReference>
<organism evidence="3">
    <name type="scientific">Fervidicoccus fontis</name>
    <dbReference type="NCBI Taxonomy" id="683846"/>
    <lineage>
        <taxon>Archaea</taxon>
        <taxon>Thermoproteota</taxon>
        <taxon>Thermoprotei</taxon>
        <taxon>Fervidicoccales</taxon>
        <taxon>Fervidicoccaceae</taxon>
        <taxon>Fervidicoccus</taxon>
    </lineage>
</organism>
<name>A0A7J3ZIS1_9CREN</name>
<dbReference type="CDD" id="cd01398">
    <property type="entry name" value="RPI_A"/>
    <property type="match status" value="1"/>
</dbReference>
<dbReference type="AlphaFoldDB" id="A0A7J3ZIS1"/>
<evidence type="ECO:0000256" key="2">
    <source>
        <dbReference type="NCBIfam" id="TIGR00021"/>
    </source>
</evidence>
<dbReference type="GO" id="GO:0006014">
    <property type="term" value="P:D-ribose metabolic process"/>
    <property type="evidence" value="ECO:0007669"/>
    <property type="project" value="TreeGrafter"/>
</dbReference>
<evidence type="ECO:0000256" key="1">
    <source>
        <dbReference type="ARBA" id="ARBA00023235"/>
    </source>
</evidence>
<dbReference type="GO" id="GO:0005829">
    <property type="term" value="C:cytosol"/>
    <property type="evidence" value="ECO:0007669"/>
    <property type="project" value="TreeGrafter"/>
</dbReference>
<dbReference type="EMBL" id="DRZC01000005">
    <property type="protein sequence ID" value="HHQ79904.1"/>
    <property type="molecule type" value="Genomic_DNA"/>
</dbReference>
<sequence length="230" mass="25474">MHGTSEMKKNAIRGLLEMDVLEKASVIGVGTGSTVALLIEEMPREILAEKLFATTSIDTMLRLKRRGARIVDISSVDEIDVYVDSADFFDINLNLIKGGGAAHFREKVLALQSRRFIAVVDESKFRENLLSEPIPLEVHPLALGYVLKRIKLLGLDASVRESGQGKWGPVVSESGGVVLDVNARKWRKSLKELDRELKMITGVIETGLFIEMVESIIVGGIEGYRVLTRR</sequence>
<dbReference type="SUPFAM" id="SSF75445">
    <property type="entry name" value="D-ribose-5-phosphate isomerase (RpiA), lid domain"/>
    <property type="match status" value="1"/>
</dbReference>
<dbReference type="Gene3D" id="3.30.70.260">
    <property type="match status" value="1"/>
</dbReference>
<dbReference type="InterPro" id="IPR004788">
    <property type="entry name" value="Ribose5P_isomerase_type_A"/>
</dbReference>
<dbReference type="PANTHER" id="PTHR11934">
    <property type="entry name" value="RIBOSE-5-PHOSPHATE ISOMERASE"/>
    <property type="match status" value="1"/>
</dbReference>
<dbReference type="Gene3D" id="3.40.50.1360">
    <property type="match status" value="1"/>
</dbReference>
<evidence type="ECO:0000313" key="3">
    <source>
        <dbReference type="EMBL" id="HHQ79904.1"/>
    </source>
</evidence>